<name>A0A8H6N5E5_9PEZI</name>
<keyword evidence="2" id="KW-0812">Transmembrane</keyword>
<organism evidence="3 4">
    <name type="scientific">Colletotrichum musicola</name>
    <dbReference type="NCBI Taxonomy" id="2175873"/>
    <lineage>
        <taxon>Eukaryota</taxon>
        <taxon>Fungi</taxon>
        <taxon>Dikarya</taxon>
        <taxon>Ascomycota</taxon>
        <taxon>Pezizomycotina</taxon>
        <taxon>Sordariomycetes</taxon>
        <taxon>Hypocreomycetidae</taxon>
        <taxon>Glomerellales</taxon>
        <taxon>Glomerellaceae</taxon>
        <taxon>Colletotrichum</taxon>
        <taxon>Colletotrichum orchidearum species complex</taxon>
    </lineage>
</organism>
<dbReference type="EMBL" id="WIGM01000588">
    <property type="protein sequence ID" value="KAF6820834.1"/>
    <property type="molecule type" value="Genomic_DNA"/>
</dbReference>
<dbReference type="PANTHER" id="PTHR37544">
    <property type="entry name" value="SPRAY-RELATED"/>
    <property type="match status" value="1"/>
</dbReference>
<dbReference type="OrthoDB" id="5332281at2759"/>
<sequence>MEIRGPKIEIRRKPVANAWKPPNNTGTPATVETETTSKPVTFAQAPPAKEHVSLYFSRTFLVGMATISVFMVLCLEILNLFSVRNRGIVAVEEENHYLWTYGPTFILTLFVALWGQLEHRAKHLMPWLAMMNEPAEAEHGILLDYITPLTMGSLVESVRRKHFLVTLTILGSLLLRALVIVSTGLLAVRQQTLVREANVTILDQFNMTRHSVAAQSIDLSTYDTGITVEALVVVFQPNLVDCIGHWWTFPTADIRRNHTITTMTSEKEVALLEQFCMVSVYGMPPRRVLIGENKITRFSNDYKTVYAIKRCKEVEIEGEDPWRIFVSLRGDLFDNTTAFSTLKCHPTYTLTRRMVRYEATPENAGTIVSVSSSVIEELRLRETPANITQNILDAMTKIMQRLGSFRGREDSFYRLMNYTDPQPALHDVRNLTHFMGSWQRTFKMAAVQVAKSIETERTNSTVAGSLSYVRNRLVVEQVALRAMESLLIVLAIISLAFCFFPFASLPTRSGFIITLASILSRSPQLFRALSGTGAMGKATLRTRLSTFRFYLVKDPSSSQVAIALQPKKTSVFQRIRTKESPSCPTNMKWWKPTGSGSVYKHSLIAITMGIVSALEGLLQHSLRNQGLASVSTEDYSRYAWLFLPTITIAIIALAYSTVDVTYRLLHPFQQLQQAKGPNIQAMRYDPLGKLTATAFVRALRARHFALAAAMFTSLLGPMLTIAASGLFTPSLASTEQTAHVEIDSWFNISSGYFNTSLYDRPFDSEITAVPDVALNQAIVFNRLAFPPGTYEGLTFPKMRLVSPTRSGKSKDGDDASLNQTTLVARVPAVRSQMNCSVLVSAENLTCNLTLNPDTFLLAHETFLSQSNGYFALTMNGWYTYPNATTGEEEVSGAYNPFSVCGDVLQHIFTAVGHRTGQLVDHVRIMHCMPYLEVVDVEASFTLPELAHSSDAARRPRIIEEIRMPPLGDLRSDQYETLDVNVDQFHVAVFDGKGGRPIEQLATPDATPEMIERMNWIHSVLLAQGLNEHYRSHAPGPGSPVNDHISAANGSLVDKSPVRLMQSAISTRILEGLLLAMLMCSVVVSCLSGPADILPKNPGSIASRMSLLADSTILRHIADMAEDSSSKQTREEFKETDSGHLD</sequence>
<feature type="transmembrane region" description="Helical" evidence="2">
    <location>
        <begin position="163"/>
        <end position="188"/>
    </location>
</feature>
<feature type="transmembrane region" description="Helical" evidence="2">
    <location>
        <begin position="638"/>
        <end position="658"/>
    </location>
</feature>
<feature type="transmembrane region" description="Helical" evidence="2">
    <location>
        <begin position="598"/>
        <end position="618"/>
    </location>
</feature>
<dbReference type="PANTHER" id="PTHR37544:SF1">
    <property type="entry name" value="PHOSPHORIBOSYLAMINOIMIDAZOLE-SUCCINOCARBOXAMIDE SYNTHASE"/>
    <property type="match status" value="1"/>
</dbReference>
<accession>A0A8H6N5E5</accession>
<feature type="transmembrane region" description="Helical" evidence="2">
    <location>
        <begin position="704"/>
        <end position="727"/>
    </location>
</feature>
<keyword evidence="4" id="KW-1185">Reference proteome</keyword>
<dbReference type="InterPro" id="IPR021840">
    <property type="entry name" value="DUF3433"/>
</dbReference>
<proteinExistence type="predicted"/>
<evidence type="ECO:0000313" key="3">
    <source>
        <dbReference type="EMBL" id="KAF6820834.1"/>
    </source>
</evidence>
<evidence type="ECO:0000256" key="2">
    <source>
        <dbReference type="SAM" id="Phobius"/>
    </source>
</evidence>
<dbReference type="Pfam" id="PF11915">
    <property type="entry name" value="DUF3433"/>
    <property type="match status" value="2"/>
</dbReference>
<feature type="transmembrane region" description="Helical" evidence="2">
    <location>
        <begin position="59"/>
        <end position="78"/>
    </location>
</feature>
<feature type="region of interest" description="Disordered" evidence="1">
    <location>
        <begin position="1120"/>
        <end position="1141"/>
    </location>
</feature>
<reference evidence="3" key="1">
    <citation type="journal article" date="2020" name="Phytopathology">
        <title>Genome Sequence Resources of Colletotrichum truncatum, C. plurivorum, C. musicola, and C. sojae: Four Species Pathogenic to Soybean (Glycine max).</title>
        <authorList>
            <person name="Rogerio F."/>
            <person name="Boufleur T.R."/>
            <person name="Ciampi-Guillardi M."/>
            <person name="Sukno S.A."/>
            <person name="Thon M.R."/>
            <person name="Massola Junior N.S."/>
            <person name="Baroncelli R."/>
        </authorList>
    </citation>
    <scope>NUCLEOTIDE SEQUENCE</scope>
    <source>
        <strain evidence="3">LFN0074</strain>
    </source>
</reference>
<gene>
    <name evidence="3" type="ORF">CMUS01_11497</name>
</gene>
<comment type="caution">
    <text evidence="3">The sequence shown here is derived from an EMBL/GenBank/DDBJ whole genome shotgun (WGS) entry which is preliminary data.</text>
</comment>
<keyword evidence="2" id="KW-1133">Transmembrane helix</keyword>
<protein>
    <submittedName>
        <fullName evidence="3">Uncharacterized protein</fullName>
    </submittedName>
</protein>
<dbReference type="AlphaFoldDB" id="A0A8H6N5E5"/>
<evidence type="ECO:0000256" key="1">
    <source>
        <dbReference type="SAM" id="MobiDB-lite"/>
    </source>
</evidence>
<keyword evidence="2" id="KW-0472">Membrane</keyword>
<feature type="transmembrane region" description="Helical" evidence="2">
    <location>
        <begin position="486"/>
        <end position="505"/>
    </location>
</feature>
<evidence type="ECO:0000313" key="4">
    <source>
        <dbReference type="Proteomes" id="UP000639643"/>
    </source>
</evidence>
<dbReference type="Proteomes" id="UP000639643">
    <property type="component" value="Unassembled WGS sequence"/>
</dbReference>
<feature type="transmembrane region" description="Helical" evidence="2">
    <location>
        <begin position="98"/>
        <end position="117"/>
    </location>
</feature>